<evidence type="ECO:0000256" key="1">
    <source>
        <dbReference type="SAM" id="MobiDB-lite"/>
    </source>
</evidence>
<reference evidence="2" key="1">
    <citation type="journal article" date="2011" name="BMC Genomics">
        <title>Shotgun sequencing of Yersinia enterocolitica strain W22703 (biotype 2, serotype O:9): genomic evidence for oscillation between invertebrates and mammals.</title>
        <authorList>
            <person name="Fuchs T.M."/>
            <person name="Brandt K."/>
            <person name="Starke M."/>
            <person name="Rattei T."/>
        </authorList>
    </citation>
    <scope>NUCLEOTIDE SEQUENCE</scope>
</reference>
<dbReference type="AntiFam" id="ANF00052">
    <property type="entry name" value="Translation of DNA tandem repeat"/>
</dbReference>
<accession>F4MZ44</accession>
<feature type="region of interest" description="Disordered" evidence="1">
    <location>
        <begin position="1"/>
        <end position="20"/>
    </location>
</feature>
<gene>
    <name evidence="2" type="ORF">YEW_GH27090</name>
</gene>
<evidence type="ECO:0000313" key="2">
    <source>
        <dbReference type="EMBL" id="CBX71102.1"/>
    </source>
</evidence>
<organism evidence="2">
    <name type="scientific">Yersinia enterocolitica W22703</name>
    <dbReference type="NCBI Taxonomy" id="913028"/>
    <lineage>
        <taxon>Bacteria</taxon>
        <taxon>Pseudomonadati</taxon>
        <taxon>Pseudomonadota</taxon>
        <taxon>Gammaproteobacteria</taxon>
        <taxon>Enterobacterales</taxon>
        <taxon>Yersiniaceae</taxon>
        <taxon>Yersinia</taxon>
    </lineage>
</organism>
<dbReference type="AlphaFoldDB" id="F4MZ44"/>
<sequence length="103" mass="11373">MARRDDRNSLGGFHHGSGAIAPIKKPDIWLQYLSAIFKKKHLVYWERPYKARLEPPGMGLRRLYDLPVFAAAGTLSITSLNVAIANGVVTSELDDKPSNEPGV</sequence>
<name>F4MZ44_YEREN</name>
<dbReference type="EMBL" id="FR718565">
    <property type="protein sequence ID" value="CBX71102.1"/>
    <property type="molecule type" value="Genomic_DNA"/>
</dbReference>
<proteinExistence type="predicted"/>
<protein>
    <submittedName>
        <fullName evidence="2">Uncharacterized protein</fullName>
    </submittedName>
</protein>